<evidence type="ECO:0000256" key="1">
    <source>
        <dbReference type="SAM" id="SignalP"/>
    </source>
</evidence>
<dbReference type="STRING" id="1231623.Tasa_051_041"/>
<feature type="signal peptide" evidence="1">
    <location>
        <begin position="1"/>
        <end position="29"/>
    </location>
</feature>
<keyword evidence="3" id="KW-0378">Hydrolase</keyword>
<dbReference type="Proteomes" id="UP000032679">
    <property type="component" value="Unassembled WGS sequence"/>
</dbReference>
<dbReference type="GO" id="GO:0004622">
    <property type="term" value="F:phosphatidylcholine lysophospholipase activity"/>
    <property type="evidence" value="ECO:0007669"/>
    <property type="project" value="TreeGrafter"/>
</dbReference>
<sequence>MTLSMSRPILSFPARRAVLAGLASSATFAGGIRAATPNASRPLKLLALGDSLTAGYGLAHQEGFVARLQSALDAVHAQTQVLDGGVSGDTSTDALARLDWVLGDKPDAALVELGGNDGLRGLDPATMERNLRAIIGRLQMAHLPVLVSGMLAPPNMGPQYGAQFKAVFERISTLPGILYEPFFLDGVAGHPELQQTDRIHPNAAGVDVIVRRILPPVLRLLQQARETHS</sequence>
<feature type="chain" id="PRO_5002308104" evidence="1">
    <location>
        <begin position="30"/>
        <end position="229"/>
    </location>
</feature>
<dbReference type="SUPFAM" id="SSF52266">
    <property type="entry name" value="SGNH hydrolase"/>
    <property type="match status" value="1"/>
</dbReference>
<proteinExistence type="predicted"/>
<dbReference type="PANTHER" id="PTHR30383">
    <property type="entry name" value="THIOESTERASE 1/PROTEASE 1/LYSOPHOSPHOLIPASE L1"/>
    <property type="match status" value="1"/>
</dbReference>
<dbReference type="Pfam" id="PF13472">
    <property type="entry name" value="Lipase_GDSL_2"/>
    <property type="match status" value="1"/>
</dbReference>
<keyword evidence="4" id="KW-1185">Reference proteome</keyword>
<protein>
    <submittedName>
        <fullName evidence="3">GDSL-like lipase/acylhydrolase</fullName>
    </submittedName>
</protein>
<dbReference type="InterPro" id="IPR036514">
    <property type="entry name" value="SGNH_hydro_sf"/>
</dbReference>
<dbReference type="Gene3D" id="3.40.50.1110">
    <property type="entry name" value="SGNH hydrolase"/>
    <property type="match status" value="1"/>
</dbReference>
<dbReference type="CDD" id="cd01822">
    <property type="entry name" value="Lysophospholipase_L1_like"/>
    <property type="match status" value="1"/>
</dbReference>
<dbReference type="InterPro" id="IPR013830">
    <property type="entry name" value="SGNH_hydro"/>
</dbReference>
<dbReference type="PANTHER" id="PTHR30383:SF24">
    <property type="entry name" value="THIOESTERASE 1_PROTEASE 1_LYSOPHOSPHOLIPASE L1"/>
    <property type="match status" value="1"/>
</dbReference>
<comment type="caution">
    <text evidence="3">The sequence shown here is derived from an EMBL/GenBank/DDBJ whole genome shotgun (WGS) entry which is preliminary data.</text>
</comment>
<dbReference type="AlphaFoldDB" id="A0A0D6MQA1"/>
<feature type="domain" description="SGNH hydrolase-type esterase" evidence="2">
    <location>
        <begin position="47"/>
        <end position="206"/>
    </location>
</feature>
<gene>
    <name evidence="3" type="ORF">Tasa_051_041</name>
</gene>
<dbReference type="EMBL" id="BALE01000051">
    <property type="protein sequence ID" value="GAN55636.1"/>
    <property type="molecule type" value="Genomic_DNA"/>
</dbReference>
<evidence type="ECO:0000313" key="3">
    <source>
        <dbReference type="EMBL" id="GAN55636.1"/>
    </source>
</evidence>
<dbReference type="InterPro" id="IPR051532">
    <property type="entry name" value="Ester_Hydrolysis_Enzymes"/>
</dbReference>
<accession>A0A0D6MQA1</accession>
<organism evidence="3 4">
    <name type="scientific">Tanticharoenia sakaeratensis NBRC 103193</name>
    <dbReference type="NCBI Taxonomy" id="1231623"/>
    <lineage>
        <taxon>Bacteria</taxon>
        <taxon>Pseudomonadati</taxon>
        <taxon>Pseudomonadota</taxon>
        <taxon>Alphaproteobacteria</taxon>
        <taxon>Acetobacterales</taxon>
        <taxon>Acetobacteraceae</taxon>
        <taxon>Tanticharoenia</taxon>
    </lineage>
</organism>
<evidence type="ECO:0000313" key="4">
    <source>
        <dbReference type="Proteomes" id="UP000032679"/>
    </source>
</evidence>
<name>A0A0D6MQA1_9PROT</name>
<evidence type="ECO:0000259" key="2">
    <source>
        <dbReference type="Pfam" id="PF13472"/>
    </source>
</evidence>
<reference evidence="3 4" key="1">
    <citation type="submission" date="2012-10" db="EMBL/GenBank/DDBJ databases">
        <title>Genome sequencing of Tanticharoenia sakaeratensis NBRC 103193.</title>
        <authorList>
            <person name="Azuma Y."/>
            <person name="Hadano H."/>
            <person name="Hirakawa H."/>
            <person name="Matsushita K."/>
        </authorList>
    </citation>
    <scope>NUCLEOTIDE SEQUENCE [LARGE SCALE GENOMIC DNA]</scope>
    <source>
        <strain evidence="3 4">NBRC 103193</strain>
    </source>
</reference>
<keyword evidence="1" id="KW-0732">Signal</keyword>